<gene>
    <name evidence="1" type="ORF">BDZ83DRAFT_645734</name>
</gene>
<comment type="caution">
    <text evidence="1">The sequence shown here is derived from an EMBL/GenBank/DDBJ whole genome shotgun (WGS) entry which is preliminary data.</text>
</comment>
<dbReference type="GeneID" id="85393777"/>
<dbReference type="Proteomes" id="UP001244207">
    <property type="component" value="Unassembled WGS sequence"/>
</dbReference>
<evidence type="ECO:0000313" key="2">
    <source>
        <dbReference type="Proteomes" id="UP001244207"/>
    </source>
</evidence>
<proteinExistence type="predicted"/>
<keyword evidence="2" id="KW-1185">Reference proteome</keyword>
<dbReference type="EMBL" id="JAHMHS010000001">
    <property type="protein sequence ID" value="KAK1731756.1"/>
    <property type="molecule type" value="Genomic_DNA"/>
</dbReference>
<dbReference type="RefSeq" id="XP_060371811.1">
    <property type="nucleotide sequence ID" value="XM_060509878.1"/>
</dbReference>
<reference evidence="1" key="1">
    <citation type="submission" date="2021-12" db="EMBL/GenBank/DDBJ databases">
        <title>Comparative genomics, transcriptomics and evolutionary studies reveal genomic signatures of adaptation to plant cell wall in hemibiotrophic fungi.</title>
        <authorList>
            <consortium name="DOE Joint Genome Institute"/>
            <person name="Baroncelli R."/>
            <person name="Diaz J.F."/>
            <person name="Benocci T."/>
            <person name="Peng M."/>
            <person name="Battaglia E."/>
            <person name="Haridas S."/>
            <person name="Andreopoulos W."/>
            <person name="Labutti K."/>
            <person name="Pangilinan J."/>
            <person name="Floch G.L."/>
            <person name="Makela M.R."/>
            <person name="Henrissat B."/>
            <person name="Grigoriev I.V."/>
            <person name="Crouch J.A."/>
            <person name="De Vries R.P."/>
            <person name="Sukno S.A."/>
            <person name="Thon M.R."/>
        </authorList>
    </citation>
    <scope>NUCLEOTIDE SEQUENCE</scope>
    <source>
        <strain evidence="1">CBS 112980</strain>
    </source>
</reference>
<name>A0AAD9D3Q9_GLOAC</name>
<protein>
    <submittedName>
        <fullName evidence="1">Uncharacterized protein</fullName>
    </submittedName>
</protein>
<evidence type="ECO:0000313" key="1">
    <source>
        <dbReference type="EMBL" id="KAK1731756.1"/>
    </source>
</evidence>
<sequence>MTGVEVQELRAEERAECWALTAYQYMYLHVNGRSISLLEVGGIGQEIDRLRNDERRRRRRKAVGWVGLGWGWSFRATSTFYLDILAMRWADLGIIKGQNRCSKQGAPDLEDLTTGRGGKPRWVSCGWLARWKSRVLVLVFLCFGPRTFLE</sequence>
<organism evidence="1 2">
    <name type="scientific">Glomerella acutata</name>
    <name type="common">Colletotrichum acutatum</name>
    <dbReference type="NCBI Taxonomy" id="27357"/>
    <lineage>
        <taxon>Eukaryota</taxon>
        <taxon>Fungi</taxon>
        <taxon>Dikarya</taxon>
        <taxon>Ascomycota</taxon>
        <taxon>Pezizomycotina</taxon>
        <taxon>Sordariomycetes</taxon>
        <taxon>Hypocreomycetidae</taxon>
        <taxon>Glomerellales</taxon>
        <taxon>Glomerellaceae</taxon>
        <taxon>Colletotrichum</taxon>
        <taxon>Colletotrichum acutatum species complex</taxon>
    </lineage>
</organism>
<dbReference type="AlphaFoldDB" id="A0AAD9D3Q9"/>
<accession>A0AAD9D3Q9</accession>